<organism evidence="7 8">
    <name type="scientific">Cyclotella cryptica</name>
    <dbReference type="NCBI Taxonomy" id="29204"/>
    <lineage>
        <taxon>Eukaryota</taxon>
        <taxon>Sar</taxon>
        <taxon>Stramenopiles</taxon>
        <taxon>Ochrophyta</taxon>
        <taxon>Bacillariophyta</taxon>
        <taxon>Coscinodiscophyceae</taxon>
        <taxon>Thalassiosirophycidae</taxon>
        <taxon>Stephanodiscales</taxon>
        <taxon>Stephanodiscaceae</taxon>
        <taxon>Cyclotella</taxon>
    </lineage>
</organism>
<evidence type="ECO:0000256" key="1">
    <source>
        <dbReference type="ARBA" id="ARBA00022737"/>
    </source>
</evidence>
<dbReference type="SMART" id="SM00382">
    <property type="entry name" value="AAA"/>
    <property type="match status" value="2"/>
</dbReference>
<evidence type="ECO:0000256" key="5">
    <source>
        <dbReference type="PROSITE-ProRule" id="PRU01251"/>
    </source>
</evidence>
<gene>
    <name evidence="7" type="ORF">HJC23_007997</name>
</gene>
<keyword evidence="1 5" id="KW-0677">Repeat</keyword>
<dbReference type="Gene3D" id="1.10.8.60">
    <property type="match status" value="2"/>
</dbReference>
<feature type="domain" description="Clp R" evidence="6">
    <location>
        <begin position="111"/>
        <end position="269"/>
    </location>
</feature>
<evidence type="ECO:0000313" key="8">
    <source>
        <dbReference type="Proteomes" id="UP001516023"/>
    </source>
</evidence>
<dbReference type="InterPro" id="IPR019489">
    <property type="entry name" value="Clp_ATPase_C"/>
</dbReference>
<proteinExistence type="predicted"/>
<dbReference type="Gene3D" id="1.10.1780.10">
    <property type="entry name" value="Clp, N-terminal domain"/>
    <property type="match status" value="1"/>
</dbReference>
<dbReference type="InterPro" id="IPR028299">
    <property type="entry name" value="ClpA/B_CS2"/>
</dbReference>
<dbReference type="Pfam" id="PF00004">
    <property type="entry name" value="AAA"/>
    <property type="match status" value="1"/>
</dbReference>
<dbReference type="CDD" id="cd19499">
    <property type="entry name" value="RecA-like_ClpB_Hsp104-like"/>
    <property type="match status" value="1"/>
</dbReference>
<dbReference type="PROSITE" id="PS00871">
    <property type="entry name" value="CLPAB_2"/>
    <property type="match status" value="1"/>
</dbReference>
<dbReference type="AlphaFoldDB" id="A0ABD3P7Z2"/>
<keyword evidence="3" id="KW-0067">ATP-binding</keyword>
<dbReference type="Gene3D" id="3.40.50.300">
    <property type="entry name" value="P-loop containing nucleotide triphosphate hydrolases"/>
    <property type="match status" value="2"/>
</dbReference>
<sequence>MTTPADEKDIFSLAVPALAMLRSPRTPDRAHFQVTRSELDTMSVNASITAVVIALILCNSDAFLPPNSNRVNLQQIGLIRNLSDHPLGSRSRRSHVVKPTRLFISTSANAMDRLSDACINAISFAQGASRNIGMKTLENEMLLVGMVRLAGAEDIEARKIFTNFGIFPDGTLQAAESVLIEKGLGMRGASAGDSAGALPFSESAKKTLNDALSIAERMSAGSDSTVLPGHVLLALLEYDDRYNVATEDASKCGGLAVFQKTVEDSPLGSKFDGTKFCRTLAEYMRNQVMASNAAGGSTTEVREREVVVVGRNSGSTPTLDKVGVDLTEMAREGRLDAVYGRDYEIRMCLRTLGRRRKSNPCLIGEPGVGKTAVAEGVAQCLAGGHQRRWLGFTQSFANKDSEVDKSIAGLSEEEVNKLPPLPPCPRALQGFRVVSVDLASLVSGMKFRGDFEERIQNLIKEASSTPTILFIDELHTLIGAGGGGDGGMNAANLLKPALARGDIRVIGATTISEYRQYIERDGALERRFQPILVNEPTVDEAIDILNAVAPRYEEFHGVRYTPFAIDSAARLAERYINDRSLPDKAIDVLDEAGSMVKLEDDGEQDDLPEDFSFVATVVSEMTGIPVGKLDRDEKAKLMRLEEDISKRVKGQDFAVKSVARAIRRARSGLRDQTKPVATFMFCGPTGVGKTELCKALAQTYYGREKDIIRIDMSEYMERFSVSRLVGAPPGYVGYDEGGQLTEAIRRKPHSVVLFDEIEKVSSPLLMDIVTNKLKLSSHFALKTIALKSSHEDVLNVLLQILDEGTLTDGKGRTVSFKNSIFIMTSNIGSQEIIQISRGENPTAKKGSTEGMTIEGAVKSELEKKMKPELLNRIDEIVVFKPLEDDVLLSISMNILNETIGRAAAEQSMDVTVTKDFIKMVASEGAFSAAQFGARPMRRAAKRFLEDTLSEAIMKEFLVEGDEVIIDMANESESSGFTGINKKIVKVTRISNGKESMLIPVENDGGIGAIETNAMNALNRPMPPIPDADGFM</sequence>
<evidence type="ECO:0000256" key="2">
    <source>
        <dbReference type="ARBA" id="ARBA00022741"/>
    </source>
</evidence>
<evidence type="ECO:0000256" key="4">
    <source>
        <dbReference type="ARBA" id="ARBA00023186"/>
    </source>
</evidence>
<dbReference type="PANTHER" id="PTHR11638">
    <property type="entry name" value="ATP-DEPENDENT CLP PROTEASE"/>
    <property type="match status" value="1"/>
</dbReference>
<dbReference type="InterPro" id="IPR050130">
    <property type="entry name" value="ClpA_ClpB"/>
</dbReference>
<dbReference type="InterPro" id="IPR027417">
    <property type="entry name" value="P-loop_NTPase"/>
</dbReference>
<evidence type="ECO:0000256" key="3">
    <source>
        <dbReference type="ARBA" id="ARBA00022840"/>
    </source>
</evidence>
<keyword evidence="8" id="KW-1185">Reference proteome</keyword>
<dbReference type="Pfam" id="PF07724">
    <property type="entry name" value="AAA_2"/>
    <property type="match status" value="1"/>
</dbReference>
<keyword evidence="4" id="KW-0143">Chaperone</keyword>
<dbReference type="InterPro" id="IPR003593">
    <property type="entry name" value="AAA+_ATPase"/>
</dbReference>
<protein>
    <recommendedName>
        <fullName evidence="6">Clp R domain-containing protein</fullName>
    </recommendedName>
</protein>
<dbReference type="PANTHER" id="PTHR11638:SF18">
    <property type="entry name" value="HEAT SHOCK PROTEIN 104"/>
    <property type="match status" value="1"/>
</dbReference>
<reference evidence="7 8" key="1">
    <citation type="journal article" date="2020" name="G3 (Bethesda)">
        <title>Improved Reference Genome for Cyclotella cryptica CCMP332, a Model for Cell Wall Morphogenesis, Salinity Adaptation, and Lipid Production in Diatoms (Bacillariophyta).</title>
        <authorList>
            <person name="Roberts W.R."/>
            <person name="Downey K.M."/>
            <person name="Ruck E.C."/>
            <person name="Traller J.C."/>
            <person name="Alverson A.J."/>
        </authorList>
    </citation>
    <scope>NUCLEOTIDE SEQUENCE [LARGE SCALE GENOMIC DNA]</scope>
    <source>
        <strain evidence="7 8">CCMP332</strain>
    </source>
</reference>
<dbReference type="Pfam" id="PF10431">
    <property type="entry name" value="ClpB_D2-small"/>
    <property type="match status" value="1"/>
</dbReference>
<accession>A0ABD3P7Z2</accession>
<dbReference type="Pfam" id="PF17871">
    <property type="entry name" value="AAA_lid_9"/>
    <property type="match status" value="1"/>
</dbReference>
<dbReference type="InterPro" id="IPR041546">
    <property type="entry name" value="ClpA/ClpB_AAA_lid"/>
</dbReference>
<evidence type="ECO:0000259" key="6">
    <source>
        <dbReference type="PROSITE" id="PS51903"/>
    </source>
</evidence>
<dbReference type="SUPFAM" id="SSF52540">
    <property type="entry name" value="P-loop containing nucleoside triphosphate hydrolases"/>
    <property type="match status" value="2"/>
</dbReference>
<dbReference type="InterPro" id="IPR004176">
    <property type="entry name" value="Clp_R_N"/>
</dbReference>
<dbReference type="InterPro" id="IPR003959">
    <property type="entry name" value="ATPase_AAA_core"/>
</dbReference>
<dbReference type="SMART" id="SM01086">
    <property type="entry name" value="ClpB_D2-small"/>
    <property type="match status" value="1"/>
</dbReference>
<keyword evidence="2" id="KW-0547">Nucleotide-binding</keyword>
<dbReference type="SUPFAM" id="SSF81923">
    <property type="entry name" value="Double Clp-N motif"/>
    <property type="match status" value="1"/>
</dbReference>
<dbReference type="Proteomes" id="UP001516023">
    <property type="component" value="Unassembled WGS sequence"/>
</dbReference>
<dbReference type="PRINTS" id="PR00300">
    <property type="entry name" value="CLPPROTEASEA"/>
</dbReference>
<dbReference type="PROSITE" id="PS51903">
    <property type="entry name" value="CLP_R"/>
    <property type="match status" value="1"/>
</dbReference>
<name>A0ABD3P7Z2_9STRA</name>
<dbReference type="GO" id="GO:0005524">
    <property type="term" value="F:ATP binding"/>
    <property type="evidence" value="ECO:0007669"/>
    <property type="project" value="UniProtKB-KW"/>
</dbReference>
<dbReference type="CDD" id="cd00009">
    <property type="entry name" value="AAA"/>
    <property type="match status" value="1"/>
</dbReference>
<comment type="caution">
    <text evidence="7">The sequence shown here is derived from an EMBL/GenBank/DDBJ whole genome shotgun (WGS) entry which is preliminary data.</text>
</comment>
<dbReference type="InterPro" id="IPR036628">
    <property type="entry name" value="Clp_N_dom_sf"/>
</dbReference>
<dbReference type="InterPro" id="IPR001270">
    <property type="entry name" value="ClpA/B"/>
</dbReference>
<evidence type="ECO:0000313" key="7">
    <source>
        <dbReference type="EMBL" id="KAL3783892.1"/>
    </source>
</evidence>
<dbReference type="EMBL" id="JABMIG020000249">
    <property type="protein sequence ID" value="KAL3783892.1"/>
    <property type="molecule type" value="Genomic_DNA"/>
</dbReference>